<comment type="caution">
    <text evidence="12">The sequence shown here is derived from an EMBL/GenBank/DDBJ whole genome shotgun (WGS) entry which is preliminary data.</text>
</comment>
<gene>
    <name evidence="12" type="ORF">GAK31_00475</name>
</gene>
<evidence type="ECO:0000313" key="12">
    <source>
        <dbReference type="EMBL" id="KAF1017215.1"/>
    </source>
</evidence>
<dbReference type="Pfam" id="PF02050">
    <property type="entry name" value="FliJ"/>
    <property type="match status" value="1"/>
</dbReference>
<keyword evidence="10" id="KW-1006">Bacterial flagellum protein export</keyword>
<keyword evidence="7" id="KW-1005">Bacterial flagellum biogenesis</keyword>
<dbReference type="PANTHER" id="PTHR38786">
    <property type="entry name" value="FLAGELLAR FLIJ PROTEIN"/>
    <property type="match status" value="1"/>
</dbReference>
<dbReference type="GO" id="GO:0015031">
    <property type="term" value="P:protein transport"/>
    <property type="evidence" value="ECO:0007669"/>
    <property type="project" value="UniProtKB-KW"/>
</dbReference>
<evidence type="ECO:0000256" key="11">
    <source>
        <dbReference type="SAM" id="MobiDB-lite"/>
    </source>
</evidence>
<feature type="region of interest" description="Disordered" evidence="11">
    <location>
        <begin position="122"/>
        <end position="159"/>
    </location>
</feature>
<keyword evidence="4" id="KW-0813">Transport</keyword>
<keyword evidence="9" id="KW-0472">Membrane</keyword>
<evidence type="ECO:0000256" key="3">
    <source>
        <dbReference type="ARBA" id="ARBA00020392"/>
    </source>
</evidence>
<reference evidence="13" key="1">
    <citation type="journal article" date="2020" name="MBio">
        <title>Horizontal gene transfer to a defensive symbiont with a reduced genome amongst a multipartite beetle microbiome.</title>
        <authorList>
            <person name="Waterworth S.C."/>
            <person name="Florez L.V."/>
            <person name="Rees E.R."/>
            <person name="Hertweck C."/>
            <person name="Kaltenpoth M."/>
            <person name="Kwan J.C."/>
        </authorList>
    </citation>
    <scope>NUCLEOTIDE SEQUENCE [LARGE SCALE GENOMIC DNA]</scope>
</reference>
<dbReference type="InterPro" id="IPR012823">
    <property type="entry name" value="Flagell_FliJ"/>
</dbReference>
<evidence type="ECO:0000256" key="8">
    <source>
        <dbReference type="ARBA" id="ARBA00022927"/>
    </source>
</evidence>
<keyword evidence="5" id="KW-1003">Cell membrane</keyword>
<organism evidence="12 13">
    <name type="scientific">Stenotrophomonas maltophilia</name>
    <name type="common">Pseudomonas maltophilia</name>
    <name type="synonym">Xanthomonas maltophilia</name>
    <dbReference type="NCBI Taxonomy" id="40324"/>
    <lineage>
        <taxon>Bacteria</taxon>
        <taxon>Pseudomonadati</taxon>
        <taxon>Pseudomonadota</taxon>
        <taxon>Gammaproteobacteria</taxon>
        <taxon>Lysobacterales</taxon>
        <taxon>Lysobacteraceae</taxon>
        <taxon>Stenotrophomonas</taxon>
        <taxon>Stenotrophomonas maltophilia group</taxon>
    </lineage>
</organism>
<evidence type="ECO:0000256" key="9">
    <source>
        <dbReference type="ARBA" id="ARBA00023136"/>
    </source>
</evidence>
<feature type="compositionally biased region" description="Basic and acidic residues" evidence="11">
    <location>
        <begin position="122"/>
        <end position="140"/>
    </location>
</feature>
<proteinExistence type="inferred from homology"/>
<evidence type="ECO:0000256" key="5">
    <source>
        <dbReference type="ARBA" id="ARBA00022475"/>
    </source>
</evidence>
<evidence type="ECO:0000256" key="2">
    <source>
        <dbReference type="ARBA" id="ARBA00010004"/>
    </source>
</evidence>
<dbReference type="GO" id="GO:0009288">
    <property type="term" value="C:bacterial-type flagellum"/>
    <property type="evidence" value="ECO:0007669"/>
    <property type="project" value="InterPro"/>
</dbReference>
<comment type="subcellular location">
    <subcellularLocation>
        <location evidence="1">Cell membrane</location>
        <topology evidence="1">Peripheral membrane protein</topology>
        <orientation evidence="1">Cytoplasmic side</orientation>
    </subcellularLocation>
</comment>
<protein>
    <recommendedName>
        <fullName evidence="3">Flagellar FliJ protein</fullName>
    </recommendedName>
</protein>
<dbReference type="GO" id="GO:0071973">
    <property type="term" value="P:bacterial-type flagellum-dependent cell motility"/>
    <property type="evidence" value="ECO:0007669"/>
    <property type="project" value="InterPro"/>
</dbReference>
<dbReference type="InterPro" id="IPR052570">
    <property type="entry name" value="FliJ"/>
</dbReference>
<dbReference type="Proteomes" id="UP000487117">
    <property type="component" value="Unassembled WGS sequence"/>
</dbReference>
<sequence length="159" mass="18296">MIQSKRIDPLLKRAQDHEGEVARDLAERQRTLDTHLSRLEELRRYAEEYASQQMANAQMAATSPAQLLNRRAFLDRLDSAVEQQQLTVDGNREKVEAERARLLLASRDKQVLEQLAASYRAQEKVVTDRRDQREMDDLGARRARQAQAADRDEEQGGQP</sequence>
<dbReference type="InterPro" id="IPR053716">
    <property type="entry name" value="Flag_assembly_chemotaxis_eff"/>
</dbReference>
<accession>A0A7V8JN92</accession>
<comment type="similarity">
    <text evidence="2">Belongs to the FliJ family.</text>
</comment>
<keyword evidence="6" id="KW-0145">Chemotaxis</keyword>
<keyword evidence="8" id="KW-0653">Protein transport</keyword>
<dbReference type="NCBIfam" id="TIGR02473">
    <property type="entry name" value="flagell_FliJ"/>
    <property type="match status" value="1"/>
</dbReference>
<evidence type="ECO:0000256" key="4">
    <source>
        <dbReference type="ARBA" id="ARBA00022448"/>
    </source>
</evidence>
<evidence type="ECO:0000256" key="6">
    <source>
        <dbReference type="ARBA" id="ARBA00022500"/>
    </source>
</evidence>
<evidence type="ECO:0000313" key="13">
    <source>
        <dbReference type="Proteomes" id="UP000487117"/>
    </source>
</evidence>
<dbReference type="PANTHER" id="PTHR38786:SF1">
    <property type="entry name" value="FLAGELLAR FLIJ PROTEIN"/>
    <property type="match status" value="1"/>
</dbReference>
<evidence type="ECO:0000256" key="7">
    <source>
        <dbReference type="ARBA" id="ARBA00022795"/>
    </source>
</evidence>
<dbReference type="Gene3D" id="1.10.287.1700">
    <property type="match status" value="1"/>
</dbReference>
<name>A0A7V8JN92_STEMA</name>
<evidence type="ECO:0000256" key="10">
    <source>
        <dbReference type="ARBA" id="ARBA00023225"/>
    </source>
</evidence>
<dbReference type="GO" id="GO:0005886">
    <property type="term" value="C:plasma membrane"/>
    <property type="evidence" value="ECO:0007669"/>
    <property type="project" value="UniProtKB-SubCell"/>
</dbReference>
<evidence type="ECO:0000256" key="1">
    <source>
        <dbReference type="ARBA" id="ARBA00004413"/>
    </source>
</evidence>
<dbReference type="AlphaFoldDB" id="A0A7V8JN92"/>
<dbReference type="GO" id="GO:0044781">
    <property type="term" value="P:bacterial-type flagellum organization"/>
    <property type="evidence" value="ECO:0007669"/>
    <property type="project" value="UniProtKB-KW"/>
</dbReference>
<dbReference type="EMBL" id="WNDS01000001">
    <property type="protein sequence ID" value="KAF1017215.1"/>
    <property type="molecule type" value="Genomic_DNA"/>
</dbReference>
<dbReference type="GO" id="GO:0006935">
    <property type="term" value="P:chemotaxis"/>
    <property type="evidence" value="ECO:0007669"/>
    <property type="project" value="UniProtKB-KW"/>
</dbReference>